<dbReference type="InterPro" id="IPR036397">
    <property type="entry name" value="RNaseH_sf"/>
</dbReference>
<accession>A0ABQ9I6P8</accession>
<name>A0ABQ9I6P8_9NEOP</name>
<evidence type="ECO:0000313" key="2">
    <source>
        <dbReference type="Proteomes" id="UP001159363"/>
    </source>
</evidence>
<gene>
    <name evidence="1" type="ORF">PR048_004898</name>
</gene>
<dbReference type="PANTHER" id="PTHR47326:SF1">
    <property type="entry name" value="HTH PSQ-TYPE DOMAIN-CONTAINING PROTEIN"/>
    <property type="match status" value="1"/>
</dbReference>
<evidence type="ECO:0008006" key="3">
    <source>
        <dbReference type="Google" id="ProtNLM"/>
    </source>
</evidence>
<proteinExistence type="predicted"/>
<keyword evidence="2" id="KW-1185">Reference proteome</keyword>
<evidence type="ECO:0000313" key="1">
    <source>
        <dbReference type="EMBL" id="KAJ8892318.1"/>
    </source>
</evidence>
<dbReference type="PANTHER" id="PTHR47326">
    <property type="entry name" value="TRANSPOSABLE ELEMENT TC3 TRANSPOSASE-LIKE PROTEIN"/>
    <property type="match status" value="1"/>
</dbReference>
<sequence>MVHQLHPYHKQRMQAMGIKDFEPRVKFCHTEFPAVAIVHTDEACFTRDGVVNCRNSHVWNDEHPLTTRVSDHQHQFCYQLVGWTLSPATPFEWPALLAMCYQSCLRPYPSVSARVGMWLQLDNAPAHFDVDVHEHLDNRFTNCWIGRMRSCFIASAIARAQSTGFSLFDGT</sequence>
<dbReference type="EMBL" id="JARBHB010000002">
    <property type="protein sequence ID" value="KAJ8892318.1"/>
    <property type="molecule type" value="Genomic_DNA"/>
</dbReference>
<protein>
    <recommendedName>
        <fullName evidence="3">Transposase</fullName>
    </recommendedName>
</protein>
<dbReference type="Gene3D" id="3.30.420.10">
    <property type="entry name" value="Ribonuclease H-like superfamily/Ribonuclease H"/>
    <property type="match status" value="1"/>
</dbReference>
<comment type="caution">
    <text evidence="1">The sequence shown here is derived from an EMBL/GenBank/DDBJ whole genome shotgun (WGS) entry which is preliminary data.</text>
</comment>
<reference evidence="1 2" key="1">
    <citation type="submission" date="2023-02" db="EMBL/GenBank/DDBJ databases">
        <title>LHISI_Scaffold_Assembly.</title>
        <authorList>
            <person name="Stuart O.P."/>
            <person name="Cleave R."/>
            <person name="Magrath M.J.L."/>
            <person name="Mikheyev A.S."/>
        </authorList>
    </citation>
    <scope>NUCLEOTIDE SEQUENCE [LARGE SCALE GENOMIC DNA]</scope>
    <source>
        <strain evidence="1">Daus_M_001</strain>
        <tissue evidence="1">Leg muscle</tissue>
    </source>
</reference>
<dbReference type="Proteomes" id="UP001159363">
    <property type="component" value="Chromosome 2"/>
</dbReference>
<organism evidence="1 2">
    <name type="scientific">Dryococelus australis</name>
    <dbReference type="NCBI Taxonomy" id="614101"/>
    <lineage>
        <taxon>Eukaryota</taxon>
        <taxon>Metazoa</taxon>
        <taxon>Ecdysozoa</taxon>
        <taxon>Arthropoda</taxon>
        <taxon>Hexapoda</taxon>
        <taxon>Insecta</taxon>
        <taxon>Pterygota</taxon>
        <taxon>Neoptera</taxon>
        <taxon>Polyneoptera</taxon>
        <taxon>Phasmatodea</taxon>
        <taxon>Verophasmatodea</taxon>
        <taxon>Anareolatae</taxon>
        <taxon>Phasmatidae</taxon>
        <taxon>Eurycanthinae</taxon>
        <taxon>Dryococelus</taxon>
    </lineage>
</organism>